<dbReference type="PANTHER" id="PTHR36838">
    <property type="entry name" value="AUXIN EFFLUX CARRIER FAMILY PROTEIN"/>
    <property type="match status" value="1"/>
</dbReference>
<dbReference type="InterPro" id="IPR004776">
    <property type="entry name" value="Mem_transp_PIN-like"/>
</dbReference>
<keyword evidence="5 7" id="KW-1133">Transmembrane helix</keyword>
<evidence type="ECO:0000256" key="4">
    <source>
        <dbReference type="ARBA" id="ARBA00022692"/>
    </source>
</evidence>
<evidence type="ECO:0008006" key="10">
    <source>
        <dbReference type="Google" id="ProtNLM"/>
    </source>
</evidence>
<evidence type="ECO:0000256" key="6">
    <source>
        <dbReference type="ARBA" id="ARBA00023136"/>
    </source>
</evidence>
<evidence type="ECO:0000256" key="3">
    <source>
        <dbReference type="ARBA" id="ARBA00022475"/>
    </source>
</evidence>
<feature type="transmembrane region" description="Helical" evidence="7">
    <location>
        <begin position="267"/>
        <end position="283"/>
    </location>
</feature>
<dbReference type="Proteomes" id="UP000184147">
    <property type="component" value="Unassembled WGS sequence"/>
</dbReference>
<dbReference type="GO" id="GO:0016020">
    <property type="term" value="C:membrane"/>
    <property type="evidence" value="ECO:0007669"/>
    <property type="project" value="UniProtKB-SubCell"/>
</dbReference>
<feature type="transmembrane region" description="Helical" evidence="7">
    <location>
        <begin position="174"/>
        <end position="193"/>
    </location>
</feature>
<organism evidence="8 9">
    <name type="scientific">Flavobacterium fontis</name>
    <dbReference type="NCBI Taxonomy" id="1124188"/>
    <lineage>
        <taxon>Bacteria</taxon>
        <taxon>Pseudomonadati</taxon>
        <taxon>Bacteroidota</taxon>
        <taxon>Flavobacteriia</taxon>
        <taxon>Flavobacteriales</taxon>
        <taxon>Flavobacteriaceae</taxon>
        <taxon>Flavobacterium</taxon>
    </lineage>
</organism>
<keyword evidence="4 7" id="KW-0812">Transmembrane</keyword>
<evidence type="ECO:0000256" key="1">
    <source>
        <dbReference type="ARBA" id="ARBA00004141"/>
    </source>
</evidence>
<keyword evidence="9" id="KW-1185">Reference proteome</keyword>
<protein>
    <recommendedName>
        <fullName evidence="10">Permease</fullName>
    </recommendedName>
</protein>
<evidence type="ECO:0000256" key="2">
    <source>
        <dbReference type="ARBA" id="ARBA00022448"/>
    </source>
</evidence>
<feature type="transmembrane region" description="Helical" evidence="7">
    <location>
        <begin position="144"/>
        <end position="162"/>
    </location>
</feature>
<feature type="transmembrane region" description="Helical" evidence="7">
    <location>
        <begin position="205"/>
        <end position="228"/>
    </location>
</feature>
<feature type="transmembrane region" description="Helical" evidence="7">
    <location>
        <begin position="16"/>
        <end position="35"/>
    </location>
</feature>
<feature type="transmembrane region" description="Helical" evidence="7">
    <location>
        <begin position="234"/>
        <end position="255"/>
    </location>
</feature>
<feature type="transmembrane region" description="Helical" evidence="7">
    <location>
        <begin position="47"/>
        <end position="68"/>
    </location>
</feature>
<keyword evidence="6 7" id="KW-0472">Membrane</keyword>
<comment type="subcellular location">
    <subcellularLocation>
        <location evidence="1">Membrane</location>
        <topology evidence="1">Multi-pass membrane protein</topology>
    </subcellularLocation>
</comment>
<dbReference type="GO" id="GO:0055085">
    <property type="term" value="P:transmembrane transport"/>
    <property type="evidence" value="ECO:0007669"/>
    <property type="project" value="InterPro"/>
</dbReference>
<dbReference type="Pfam" id="PF03547">
    <property type="entry name" value="Mem_trans"/>
    <property type="match status" value="2"/>
</dbReference>
<feature type="transmembrane region" description="Helical" evidence="7">
    <location>
        <begin position="115"/>
        <end position="137"/>
    </location>
</feature>
<feature type="transmembrane region" description="Helical" evidence="7">
    <location>
        <begin position="75"/>
        <end position="95"/>
    </location>
</feature>
<dbReference type="STRING" id="1124188.SAMN05444377_105135"/>
<sequence>MGLQRVPSFPKNTYRWLNHYVIAVALPSLTLYSLPKMEFSRAYAYPILMPWIAFVLAFLFFTSLGRFFGWSRATIGALILTAELGNTSFVGFPIVNAFWGEPGLRVALLVDQPGTFLVLSTLGIFTASFFSTGSFTWQVVAKKILLFPPFLAFLGALFLWKYNIDVPLPMQHVLRALGSTVSVVALVSVGLQLSFSQSEKEYAPLVWGLGFKLLLLPFLVTFVISFFIPEKGLITAVTLIESAMPPMISGAIVAANYGLNPRLCSRMISFGIPISLLSMYLWYRLLI</sequence>
<evidence type="ECO:0000313" key="8">
    <source>
        <dbReference type="EMBL" id="SHF24824.1"/>
    </source>
</evidence>
<name>A0A1M5A3M3_9FLAO</name>
<evidence type="ECO:0000313" key="9">
    <source>
        <dbReference type="Proteomes" id="UP000184147"/>
    </source>
</evidence>
<keyword evidence="2" id="KW-0813">Transport</keyword>
<dbReference type="PANTHER" id="PTHR36838:SF1">
    <property type="entry name" value="SLR1864 PROTEIN"/>
    <property type="match status" value="1"/>
</dbReference>
<keyword evidence="3" id="KW-1003">Cell membrane</keyword>
<evidence type="ECO:0000256" key="7">
    <source>
        <dbReference type="SAM" id="Phobius"/>
    </source>
</evidence>
<accession>A0A1M5A3M3</accession>
<dbReference type="AlphaFoldDB" id="A0A1M5A3M3"/>
<reference evidence="8 9" key="1">
    <citation type="submission" date="2016-11" db="EMBL/GenBank/DDBJ databases">
        <authorList>
            <person name="Jaros S."/>
            <person name="Januszkiewicz K."/>
            <person name="Wedrychowicz H."/>
        </authorList>
    </citation>
    <scope>NUCLEOTIDE SEQUENCE [LARGE SCALE GENOMIC DNA]</scope>
    <source>
        <strain evidence="8 9">DSM 25660</strain>
    </source>
</reference>
<gene>
    <name evidence="8" type="ORF">SAMN05444377_105135</name>
</gene>
<evidence type="ECO:0000256" key="5">
    <source>
        <dbReference type="ARBA" id="ARBA00022989"/>
    </source>
</evidence>
<dbReference type="EMBL" id="FQVQ01000005">
    <property type="protein sequence ID" value="SHF24824.1"/>
    <property type="molecule type" value="Genomic_DNA"/>
</dbReference>
<proteinExistence type="predicted"/>